<comment type="caution">
    <text evidence="12">The sequence shown here is derived from an EMBL/GenBank/DDBJ whole genome shotgun (WGS) entry which is preliminary data.</text>
</comment>
<keyword evidence="2 8" id="KW-0813">Transport</keyword>
<evidence type="ECO:0000256" key="9">
    <source>
        <dbReference type="RuleBase" id="RU003357"/>
    </source>
</evidence>
<dbReference type="InterPro" id="IPR012910">
    <property type="entry name" value="Plug_dom"/>
</dbReference>
<dbReference type="Pfam" id="PF07715">
    <property type="entry name" value="Plug"/>
    <property type="match status" value="1"/>
</dbReference>
<dbReference type="NCBIfam" id="TIGR04057">
    <property type="entry name" value="SusC_RagA_signa"/>
    <property type="match status" value="1"/>
</dbReference>
<keyword evidence="7 8" id="KW-0998">Cell outer membrane</keyword>
<gene>
    <name evidence="12" type="ORF">DWW57_04520</name>
</gene>
<sequence length="1125" mass="126806">MKKNPGMVFPARGKLSKILFVVRLKFFLILFSCFQLNAAVHSQNNVRISLDLENVSLEQVIWEIQKKTDFVFMYGTRDIEGVKQLTVQETDKEVNEILKTCLKNTGLWFEISGNAVVIKKEVTATEGRKITGKVVDEKGNPLPGVTVIIKGTSLGTVTSVEGEFTITLPVADGQALLFSFVGMETMEVKITDKNDYKIVLKEDVKALDDVVVTGYFNKNKDSFTGAQVTVKGDELRKVTTGNVLQALSVFDPSIRFEDNIDIGSNPNRIADFTIRGNSGIGLTEFEKEAVSRDNLKNNPNLPTFIMDGFEVDAEKIFDLDIERIESLTILKDASATAIYGSRAANGVIVIKTKAPSEGQLRVNYNFTASIAIPDLNGYDLLDAREKLDFEKSIGMYKDNNADAQINKDKDYNYKLSLVESGVNTYWLSQPLKVEFNQKHSIFIEGGDKAVRYGIDFKYDKDNGVMKGSARDRGALGFSLSYNLKDKLLVRNYLTVNKVKSKESPYGDFSQYALLNPYYPFQDEHGNLIRKMTQYINTNKQIWNPVYEATVGNRDESEYLDVTNNFSLEWSIVQGLRLRANFSYGEKKEQVETFVSPESLQYESYELSSGEGLLNKGEGYHGTSNTYSMDFNSVLTYYLGVGKHFINTALGVNLTESGSRSVNFDVRGYPSKMMDYISLAKEFTNTHPGGSEGKTRLAGFFANVNYSYANRYLLDLSARLDGSSMYGSESKFSPFWAVGLGWNIHHEKFMENTGISRLKIRGSIGTTGKASFQPYQSQTMFEYIQDGWYATGIGATLMALGNPNLKWETTTAYDLGLDFGMWEDRLTVTFGYYLKKTKNLLSSVTLPTSLGFIDYKENLGQMENEGVELALRSFVYKSNDWNVSLFVNMAHNKNRIVSISNALSSYNDKADQEQANNDDYKTKPMVRYKEGRSSTAIYAMKSLGIDPATGKELFQRQDGTNTYVWDPKESVVCGDTEPKVTGAFGTNITWKQLNLNMNFSYRLGGQVYNQTLINRVENADPRDNVDRRVLEQRWQKPGDHTFYKDINDKSTTPASSRFIQDENVLQLGSLSLSYDLKKEWLKPIGFDMVRLTAMMNDVFRLSTVKRERGISYPFARSMSLGVMVQF</sequence>
<dbReference type="AlphaFoldDB" id="A0A412TWB0"/>
<evidence type="ECO:0000259" key="10">
    <source>
        <dbReference type="Pfam" id="PF00593"/>
    </source>
</evidence>
<evidence type="ECO:0000256" key="5">
    <source>
        <dbReference type="ARBA" id="ARBA00023077"/>
    </source>
</evidence>
<dbReference type="Gene3D" id="2.60.40.1120">
    <property type="entry name" value="Carboxypeptidase-like, regulatory domain"/>
    <property type="match status" value="1"/>
</dbReference>
<evidence type="ECO:0000256" key="2">
    <source>
        <dbReference type="ARBA" id="ARBA00022448"/>
    </source>
</evidence>
<dbReference type="RefSeq" id="WP_087381757.1">
    <property type="nucleotide sequence ID" value="NZ_CABJFF010000008.1"/>
</dbReference>
<dbReference type="InterPro" id="IPR023997">
    <property type="entry name" value="TonB-dep_OMP_SusC/RagA_CS"/>
</dbReference>
<reference evidence="12 13" key="1">
    <citation type="submission" date="2018-08" db="EMBL/GenBank/DDBJ databases">
        <title>A genome reference for cultivated species of the human gut microbiota.</title>
        <authorList>
            <person name="Zou Y."/>
            <person name="Xue W."/>
            <person name="Luo G."/>
        </authorList>
    </citation>
    <scope>NUCLEOTIDE SEQUENCE [LARGE SCALE GENOMIC DNA]</scope>
    <source>
        <strain evidence="12 13">AF16-14</strain>
    </source>
</reference>
<feature type="domain" description="TonB-dependent receptor plug" evidence="11">
    <location>
        <begin position="224"/>
        <end position="347"/>
    </location>
</feature>
<protein>
    <submittedName>
        <fullName evidence="12">SusC/RagA family TonB-linked outer membrane protein</fullName>
    </submittedName>
</protein>
<organism evidence="12 13">
    <name type="scientific">Odoribacter splanchnicus</name>
    <dbReference type="NCBI Taxonomy" id="28118"/>
    <lineage>
        <taxon>Bacteria</taxon>
        <taxon>Pseudomonadati</taxon>
        <taxon>Bacteroidota</taxon>
        <taxon>Bacteroidia</taxon>
        <taxon>Bacteroidales</taxon>
        <taxon>Odoribacteraceae</taxon>
        <taxon>Odoribacter</taxon>
    </lineage>
</organism>
<comment type="similarity">
    <text evidence="8 9">Belongs to the TonB-dependent receptor family.</text>
</comment>
<dbReference type="GO" id="GO:0009279">
    <property type="term" value="C:cell outer membrane"/>
    <property type="evidence" value="ECO:0007669"/>
    <property type="project" value="UniProtKB-SubCell"/>
</dbReference>
<evidence type="ECO:0000313" key="12">
    <source>
        <dbReference type="EMBL" id="RGU57761.1"/>
    </source>
</evidence>
<evidence type="ECO:0000259" key="11">
    <source>
        <dbReference type="Pfam" id="PF07715"/>
    </source>
</evidence>
<evidence type="ECO:0000256" key="7">
    <source>
        <dbReference type="ARBA" id="ARBA00023237"/>
    </source>
</evidence>
<dbReference type="SUPFAM" id="SSF56935">
    <property type="entry name" value="Porins"/>
    <property type="match status" value="1"/>
</dbReference>
<dbReference type="Gene3D" id="2.40.170.20">
    <property type="entry name" value="TonB-dependent receptor, beta-barrel domain"/>
    <property type="match status" value="1"/>
</dbReference>
<dbReference type="PROSITE" id="PS52016">
    <property type="entry name" value="TONB_DEPENDENT_REC_3"/>
    <property type="match status" value="1"/>
</dbReference>
<dbReference type="InterPro" id="IPR000531">
    <property type="entry name" value="Beta-barrel_TonB"/>
</dbReference>
<dbReference type="InterPro" id="IPR039426">
    <property type="entry name" value="TonB-dep_rcpt-like"/>
</dbReference>
<evidence type="ECO:0000256" key="3">
    <source>
        <dbReference type="ARBA" id="ARBA00022452"/>
    </source>
</evidence>
<name>A0A412TWB0_9BACT</name>
<dbReference type="SUPFAM" id="SSF49464">
    <property type="entry name" value="Carboxypeptidase regulatory domain-like"/>
    <property type="match status" value="1"/>
</dbReference>
<dbReference type="InterPro" id="IPR023996">
    <property type="entry name" value="TonB-dep_OMP_SusC/RagA"/>
</dbReference>
<evidence type="ECO:0000256" key="1">
    <source>
        <dbReference type="ARBA" id="ARBA00004571"/>
    </source>
</evidence>
<evidence type="ECO:0000313" key="13">
    <source>
        <dbReference type="Proteomes" id="UP000284243"/>
    </source>
</evidence>
<proteinExistence type="inferred from homology"/>
<dbReference type="InterPro" id="IPR037066">
    <property type="entry name" value="Plug_dom_sf"/>
</dbReference>
<dbReference type="InterPro" id="IPR036942">
    <property type="entry name" value="Beta-barrel_TonB_sf"/>
</dbReference>
<dbReference type="Gene3D" id="2.170.130.10">
    <property type="entry name" value="TonB-dependent receptor, plug domain"/>
    <property type="match status" value="1"/>
</dbReference>
<keyword evidence="6 8" id="KW-0472">Membrane</keyword>
<evidence type="ECO:0000256" key="4">
    <source>
        <dbReference type="ARBA" id="ARBA00022692"/>
    </source>
</evidence>
<comment type="subcellular location">
    <subcellularLocation>
        <location evidence="1 8">Cell outer membrane</location>
        <topology evidence="1 8">Multi-pass membrane protein</topology>
    </subcellularLocation>
</comment>
<keyword evidence="3 8" id="KW-1134">Transmembrane beta strand</keyword>
<dbReference type="Pfam" id="PF13715">
    <property type="entry name" value="CarbopepD_reg_2"/>
    <property type="match status" value="1"/>
</dbReference>
<evidence type="ECO:0000256" key="6">
    <source>
        <dbReference type="ARBA" id="ARBA00023136"/>
    </source>
</evidence>
<feature type="domain" description="TonB-dependent receptor-like beta-barrel" evidence="10">
    <location>
        <begin position="505"/>
        <end position="926"/>
    </location>
</feature>
<dbReference type="Proteomes" id="UP000284243">
    <property type="component" value="Unassembled WGS sequence"/>
</dbReference>
<keyword evidence="4 8" id="KW-0812">Transmembrane</keyword>
<keyword evidence="5 9" id="KW-0798">TonB box</keyword>
<accession>A0A412TWB0</accession>
<evidence type="ECO:0000256" key="8">
    <source>
        <dbReference type="PROSITE-ProRule" id="PRU01360"/>
    </source>
</evidence>
<dbReference type="NCBIfam" id="TIGR04056">
    <property type="entry name" value="OMP_RagA_SusC"/>
    <property type="match status" value="1"/>
</dbReference>
<dbReference type="InterPro" id="IPR008969">
    <property type="entry name" value="CarboxyPept-like_regulatory"/>
</dbReference>
<dbReference type="Pfam" id="PF00593">
    <property type="entry name" value="TonB_dep_Rec_b-barrel"/>
    <property type="match status" value="1"/>
</dbReference>
<dbReference type="EMBL" id="QRYC01000004">
    <property type="protein sequence ID" value="RGU57761.1"/>
    <property type="molecule type" value="Genomic_DNA"/>
</dbReference>